<dbReference type="GO" id="GO:0016787">
    <property type="term" value="F:hydrolase activity"/>
    <property type="evidence" value="ECO:0007669"/>
    <property type="project" value="UniProtKB-KW"/>
</dbReference>
<dbReference type="Gene3D" id="3.40.50.850">
    <property type="entry name" value="Isochorismatase-like"/>
    <property type="match status" value="1"/>
</dbReference>
<evidence type="ECO:0000313" key="4">
    <source>
        <dbReference type="Proteomes" id="UP000028073"/>
    </source>
</evidence>
<evidence type="ECO:0000256" key="1">
    <source>
        <dbReference type="ARBA" id="ARBA00022801"/>
    </source>
</evidence>
<dbReference type="PANTHER" id="PTHR43540">
    <property type="entry name" value="PEROXYUREIDOACRYLATE/UREIDOACRYLATE AMIDOHYDROLASE-RELATED"/>
    <property type="match status" value="1"/>
</dbReference>
<sequence length="193" mass="21765">MMKQTALLVLDLINDVVHPDSPIASASSCVAEKNLILNTNHLIEHIRKQRGLIIFFRVGFSASYIECPTQPWSLFRGVREPRAYELGQWGTEFHPDLALNNNDTVLVKHRISPFYSTELEAILRAQCVSRLILTGVSTDYVIQSCAREAHDRDYDTVVVENLCAASTHEIHDQAIASLKRLVNVVHSSELQQE</sequence>
<feature type="domain" description="Isochorismatase-like" evidence="2">
    <location>
        <begin position="5"/>
        <end position="188"/>
    </location>
</feature>
<proteinExistence type="predicted"/>
<organism evidence="3 4">
    <name type="scientific">Endozoicomonas numazuensis</name>
    <dbReference type="NCBI Taxonomy" id="1137799"/>
    <lineage>
        <taxon>Bacteria</taxon>
        <taxon>Pseudomonadati</taxon>
        <taxon>Pseudomonadota</taxon>
        <taxon>Gammaproteobacteria</taxon>
        <taxon>Oceanospirillales</taxon>
        <taxon>Endozoicomonadaceae</taxon>
        <taxon>Endozoicomonas</taxon>
    </lineage>
</organism>
<dbReference type="eggNOG" id="COG1335">
    <property type="taxonomic scope" value="Bacteria"/>
</dbReference>
<dbReference type="OrthoDB" id="9791276at2"/>
<dbReference type="SUPFAM" id="SSF52499">
    <property type="entry name" value="Isochorismatase-like hydrolases"/>
    <property type="match status" value="1"/>
</dbReference>
<dbReference type="EMBL" id="JOKH01000003">
    <property type="protein sequence ID" value="KEQ17448.1"/>
    <property type="molecule type" value="Genomic_DNA"/>
</dbReference>
<evidence type="ECO:0000259" key="2">
    <source>
        <dbReference type="Pfam" id="PF00857"/>
    </source>
</evidence>
<dbReference type="PANTHER" id="PTHR43540:SF1">
    <property type="entry name" value="ISOCHORISMATASE HYDROLASE"/>
    <property type="match status" value="1"/>
</dbReference>
<dbReference type="InterPro" id="IPR000868">
    <property type="entry name" value="Isochorismatase-like_dom"/>
</dbReference>
<dbReference type="RefSeq" id="WP_034837720.1">
    <property type="nucleotide sequence ID" value="NZ_JOKH01000003.1"/>
</dbReference>
<keyword evidence="4" id="KW-1185">Reference proteome</keyword>
<evidence type="ECO:0000313" key="3">
    <source>
        <dbReference type="EMBL" id="KEQ17448.1"/>
    </source>
</evidence>
<protein>
    <recommendedName>
        <fullName evidence="2">Isochorismatase-like domain-containing protein</fullName>
    </recommendedName>
</protein>
<dbReference type="InterPro" id="IPR036380">
    <property type="entry name" value="Isochorismatase-like_sf"/>
</dbReference>
<dbReference type="CDD" id="cd00431">
    <property type="entry name" value="cysteine_hydrolases"/>
    <property type="match status" value="1"/>
</dbReference>
<dbReference type="AlphaFoldDB" id="A0A081NG75"/>
<dbReference type="STRING" id="1137799.GZ78_16875"/>
<dbReference type="Pfam" id="PF00857">
    <property type="entry name" value="Isochorismatase"/>
    <property type="match status" value="1"/>
</dbReference>
<gene>
    <name evidence="3" type="ORF">GZ78_16875</name>
</gene>
<dbReference type="Proteomes" id="UP000028073">
    <property type="component" value="Unassembled WGS sequence"/>
</dbReference>
<keyword evidence="1" id="KW-0378">Hydrolase</keyword>
<name>A0A081NG75_9GAMM</name>
<accession>A0A081NG75</accession>
<reference evidence="3 4" key="1">
    <citation type="submission" date="2014-06" db="EMBL/GenBank/DDBJ databases">
        <title>Whole Genome Sequences of Three Symbiotic Endozoicomonas Bacteria.</title>
        <authorList>
            <person name="Neave M.J."/>
            <person name="Apprill A."/>
            <person name="Voolstra C.R."/>
        </authorList>
    </citation>
    <scope>NUCLEOTIDE SEQUENCE [LARGE SCALE GENOMIC DNA]</scope>
    <source>
        <strain evidence="3 4">DSM 25634</strain>
    </source>
</reference>
<comment type="caution">
    <text evidence="3">The sequence shown here is derived from an EMBL/GenBank/DDBJ whole genome shotgun (WGS) entry which is preliminary data.</text>
</comment>
<dbReference type="InterPro" id="IPR050272">
    <property type="entry name" value="Isochorismatase-like_hydrls"/>
</dbReference>